<proteinExistence type="predicted"/>
<evidence type="ECO:0000313" key="3">
    <source>
        <dbReference type="Proteomes" id="UP000318590"/>
    </source>
</evidence>
<gene>
    <name evidence="2" type="ORF">FEV53_19045</name>
</gene>
<accession>A0A547PJS2</accession>
<dbReference type="GO" id="GO:0008476">
    <property type="term" value="F:protein-tyrosine sulfotransferase activity"/>
    <property type="evidence" value="ECO:0007669"/>
    <property type="project" value="InterPro"/>
</dbReference>
<dbReference type="RefSeq" id="WP_142836272.1">
    <property type="nucleotide sequence ID" value="NZ_VFSV01000077.1"/>
</dbReference>
<comment type="caution">
    <text evidence="2">The sequence shown here is derived from an EMBL/GenBank/DDBJ whole genome shotgun (WGS) entry which is preliminary data.</text>
</comment>
<dbReference type="InterPro" id="IPR026634">
    <property type="entry name" value="TPST-like"/>
</dbReference>
<dbReference type="AlphaFoldDB" id="A0A547PJS2"/>
<dbReference type="PANTHER" id="PTHR12788">
    <property type="entry name" value="PROTEIN-TYROSINE SULFOTRANSFERASE 2"/>
    <property type="match status" value="1"/>
</dbReference>
<dbReference type="Gene3D" id="3.40.50.300">
    <property type="entry name" value="P-loop containing nucleotide triphosphate hydrolases"/>
    <property type="match status" value="1"/>
</dbReference>
<evidence type="ECO:0000313" key="2">
    <source>
        <dbReference type="EMBL" id="TRD14379.1"/>
    </source>
</evidence>
<keyword evidence="3" id="KW-1185">Reference proteome</keyword>
<dbReference type="Proteomes" id="UP000318590">
    <property type="component" value="Unassembled WGS sequence"/>
</dbReference>
<dbReference type="Pfam" id="PF13469">
    <property type="entry name" value="Sulfotransfer_3"/>
    <property type="match status" value="1"/>
</dbReference>
<name>A0A547PJS2_9RHOB</name>
<sequence length="275" mass="30949">MSSKIHFVTGLPRSGTTLLGALLKQNPRFEGGMSSPLGPILTRLVTAMSPGNNEFAVSLSDAQRKAMLLAMIEAYQSTLAARPDVLFDTNRLWSSKLPLISELLPDAKVIACVRDPAWVVDSFERLVRRNAMGVAKLFASEDDRATVFSRADALTRPKGVVGYALSATKEAYYSDEADRLLLVEYDYLAARPRETLQLIYNFLEEPWFEHDFENVSYEADEFDSQLNLKDLHRVSGRVEFKKRRTVLPPDLFNALSQQVFWRDLTGTRAKAIVVK</sequence>
<dbReference type="InterPro" id="IPR027417">
    <property type="entry name" value="P-loop_NTPase"/>
</dbReference>
<protein>
    <submittedName>
        <fullName evidence="2">Sulfotransferase</fullName>
    </submittedName>
</protein>
<dbReference type="EMBL" id="VFSV01000077">
    <property type="protein sequence ID" value="TRD14379.1"/>
    <property type="molecule type" value="Genomic_DNA"/>
</dbReference>
<dbReference type="SUPFAM" id="SSF52540">
    <property type="entry name" value="P-loop containing nucleoside triphosphate hydrolases"/>
    <property type="match status" value="1"/>
</dbReference>
<keyword evidence="1 2" id="KW-0808">Transferase</keyword>
<reference evidence="2 3" key="1">
    <citation type="submission" date="2019-06" db="EMBL/GenBank/DDBJ databases">
        <title>Paenimaribius caenipelagi gen. nov., sp. nov., isolated from a tidal flat.</title>
        <authorList>
            <person name="Yoon J.-H."/>
        </authorList>
    </citation>
    <scope>NUCLEOTIDE SEQUENCE [LARGE SCALE GENOMIC DNA]</scope>
    <source>
        <strain evidence="2 3">JBTF-M29</strain>
    </source>
</reference>
<dbReference type="OrthoDB" id="9800698at2"/>
<dbReference type="PANTHER" id="PTHR12788:SF10">
    <property type="entry name" value="PROTEIN-TYROSINE SULFOTRANSFERASE"/>
    <property type="match status" value="1"/>
</dbReference>
<organism evidence="2 3">
    <name type="scientific">Palleronia caenipelagi</name>
    <dbReference type="NCBI Taxonomy" id="2489174"/>
    <lineage>
        <taxon>Bacteria</taxon>
        <taxon>Pseudomonadati</taxon>
        <taxon>Pseudomonadota</taxon>
        <taxon>Alphaproteobacteria</taxon>
        <taxon>Rhodobacterales</taxon>
        <taxon>Roseobacteraceae</taxon>
        <taxon>Palleronia</taxon>
    </lineage>
</organism>
<evidence type="ECO:0000256" key="1">
    <source>
        <dbReference type="ARBA" id="ARBA00022679"/>
    </source>
</evidence>